<dbReference type="RefSeq" id="WP_209791910.1">
    <property type="nucleotide sequence ID" value="NZ_JAAKMM010000002.1"/>
</dbReference>
<dbReference type="NCBIfam" id="NF007894">
    <property type="entry name" value="PRK10598.1"/>
    <property type="match status" value="1"/>
</dbReference>
<dbReference type="Gene3D" id="3.15.10.40">
    <property type="entry name" value="Uncharacterised protein PF07273, DUF1439"/>
    <property type="match status" value="1"/>
</dbReference>
<accession>A0ABS4B2P3</accession>
<name>A0ABS4B2P3_9GAMM</name>
<evidence type="ECO:0000313" key="3">
    <source>
        <dbReference type="Proteomes" id="UP000666661"/>
    </source>
</evidence>
<dbReference type="InterPro" id="IPR010835">
    <property type="entry name" value="DUF1439"/>
</dbReference>
<protein>
    <submittedName>
        <fullName evidence="2">Lipoprotein</fullName>
    </submittedName>
</protein>
<evidence type="ECO:0000256" key="1">
    <source>
        <dbReference type="SAM" id="SignalP"/>
    </source>
</evidence>
<reference evidence="2 3" key="1">
    <citation type="submission" date="2021-03" db="EMBL/GenBank/DDBJ databases">
        <title>Plant growth promoting bacteria isolated from wild legumes nodules and trapping Phaseolus vulgaris L. nodules in the center and southern Mexico.</title>
        <authorList>
            <person name="Estrada P."/>
        </authorList>
    </citation>
    <scope>NUCLEOTIDE SEQUENCE [LARGE SCALE GENOMIC DNA]</scope>
    <source>
        <strain evidence="2 3">MaGu-431</strain>
    </source>
</reference>
<proteinExistence type="predicted"/>
<keyword evidence="2" id="KW-0449">Lipoprotein</keyword>
<evidence type="ECO:0000313" key="2">
    <source>
        <dbReference type="EMBL" id="MBP0601192.1"/>
    </source>
</evidence>
<dbReference type="PROSITE" id="PS51257">
    <property type="entry name" value="PROKAR_LIPOPROTEIN"/>
    <property type="match status" value="1"/>
</dbReference>
<feature type="signal peptide" evidence="1">
    <location>
        <begin position="1"/>
        <end position="23"/>
    </location>
</feature>
<dbReference type="EMBL" id="JAGIQF010000001">
    <property type="protein sequence ID" value="MBP0601192.1"/>
    <property type="molecule type" value="Genomic_DNA"/>
</dbReference>
<sequence length="183" mass="20282">MLKHLLLLPFALLLAACSLTQYSVSEGEINQYLKERVAFEKQLGIPGIMSSKIRLDDMQSRIGRSQADKVELDAAGDLQVASPLGSQQMKIRLSLRARPDYVAEQGAIYLRDLELLSVKTEPADVGAALTPLLPTFNQSLSLFLSQTPVYRLDGSRQSEARIKDKVEALKVEPGRLVIPFKLM</sequence>
<dbReference type="Proteomes" id="UP000666661">
    <property type="component" value="Unassembled WGS sequence"/>
</dbReference>
<feature type="chain" id="PRO_5047329783" evidence="1">
    <location>
        <begin position="24"/>
        <end position="183"/>
    </location>
</feature>
<dbReference type="Pfam" id="PF07273">
    <property type="entry name" value="DUF1439"/>
    <property type="match status" value="1"/>
</dbReference>
<gene>
    <name evidence="2" type="ORF">J8I01_01480</name>
</gene>
<comment type="caution">
    <text evidence="2">The sequence shown here is derived from an EMBL/GenBank/DDBJ whole genome shotgun (WGS) entry which is preliminary data.</text>
</comment>
<organism evidence="2 3">
    <name type="scientific">Aeromonas sanarellii</name>
    <dbReference type="NCBI Taxonomy" id="633415"/>
    <lineage>
        <taxon>Bacteria</taxon>
        <taxon>Pseudomonadati</taxon>
        <taxon>Pseudomonadota</taxon>
        <taxon>Gammaproteobacteria</taxon>
        <taxon>Aeromonadales</taxon>
        <taxon>Aeromonadaceae</taxon>
        <taxon>Aeromonas</taxon>
    </lineage>
</organism>
<keyword evidence="3" id="KW-1185">Reference proteome</keyword>
<keyword evidence="1" id="KW-0732">Signal</keyword>